<sequence>MKNLTLFLGVALSAGVVGVSGCETIVDVDAPPHVPRLALSYTLSNSPAATSQSFFSVRNLFVSTSQGVLETKEPRGRGDAIVQLFDDSGQLVELFRSKAQPGYSYSGSKTDSVYGNYVPVRGFAGVPGRTYTLRASAPGVAAVEATLTLPPVPVIESAGYVAQPGNPNGGGGYTYNAGRLSVSIADNAATTDYYLTYARVLDRQGNYWGNVARDYNRSGTDINLSRLQLSEPGSSYGQYPYSDAGSNGQRVAFGTDVRLFYQGGYNPNNPTPPEPGYLEVIVSSITPDTYRFYQSLGRYYDTDGNPFAEPAPLHSNIRPGYGLFGGATDVVYRIKL</sequence>
<organism evidence="1 2">
    <name type="scientific">Hymenobacter rubripertinctus</name>
    <dbReference type="NCBI Taxonomy" id="2029981"/>
    <lineage>
        <taxon>Bacteria</taxon>
        <taxon>Pseudomonadati</taxon>
        <taxon>Bacteroidota</taxon>
        <taxon>Cytophagia</taxon>
        <taxon>Cytophagales</taxon>
        <taxon>Hymenobacteraceae</taxon>
        <taxon>Hymenobacter</taxon>
    </lineage>
</organism>
<dbReference type="AlphaFoldDB" id="A0A418QZ01"/>
<evidence type="ECO:0000313" key="2">
    <source>
        <dbReference type="Proteomes" id="UP000284250"/>
    </source>
</evidence>
<protein>
    <submittedName>
        <fullName evidence="1">DUF4249 domain-containing protein</fullName>
    </submittedName>
</protein>
<dbReference type="PROSITE" id="PS51257">
    <property type="entry name" value="PROKAR_LIPOPROTEIN"/>
    <property type="match status" value="1"/>
</dbReference>
<proteinExistence type="predicted"/>
<reference evidence="1 2" key="1">
    <citation type="submission" date="2019-01" db="EMBL/GenBank/DDBJ databases">
        <title>Hymenobacter humicola sp. nov., isolated from soils in Antarctica.</title>
        <authorList>
            <person name="Sedlacek I."/>
            <person name="Holochova P."/>
            <person name="Kralova S."/>
            <person name="Pantucek R."/>
            <person name="Stankova E."/>
            <person name="Vrbovska V."/>
            <person name="Kristofova L."/>
            <person name="Svec P."/>
            <person name="Busse H.-J."/>
        </authorList>
    </citation>
    <scope>NUCLEOTIDE SEQUENCE [LARGE SCALE GENOMIC DNA]</scope>
    <source>
        <strain evidence="1 2">CCM 8852</strain>
    </source>
</reference>
<dbReference type="RefSeq" id="WP_119655529.1">
    <property type="nucleotide sequence ID" value="NZ_JBHUOI010000017.1"/>
</dbReference>
<dbReference type="Proteomes" id="UP000284250">
    <property type="component" value="Unassembled WGS sequence"/>
</dbReference>
<keyword evidence="2" id="KW-1185">Reference proteome</keyword>
<dbReference type="OrthoDB" id="1115009at2"/>
<name>A0A418QZ01_9BACT</name>
<accession>A0A418QZ01</accession>
<dbReference type="Pfam" id="PF14054">
    <property type="entry name" value="DUF4249"/>
    <property type="match status" value="1"/>
</dbReference>
<gene>
    <name evidence="1" type="ORF">D0T11_09350</name>
</gene>
<evidence type="ECO:0000313" key="1">
    <source>
        <dbReference type="EMBL" id="RIY10403.1"/>
    </source>
</evidence>
<dbReference type="EMBL" id="QYCN01000012">
    <property type="protein sequence ID" value="RIY10403.1"/>
    <property type="molecule type" value="Genomic_DNA"/>
</dbReference>
<comment type="caution">
    <text evidence="1">The sequence shown here is derived from an EMBL/GenBank/DDBJ whole genome shotgun (WGS) entry which is preliminary data.</text>
</comment>
<dbReference type="InterPro" id="IPR025345">
    <property type="entry name" value="DUF4249"/>
</dbReference>